<evidence type="ECO:0000259" key="7">
    <source>
        <dbReference type="Pfam" id="PF18052"/>
    </source>
</evidence>
<evidence type="ECO:0000256" key="5">
    <source>
        <dbReference type="ARBA" id="ARBA00022821"/>
    </source>
</evidence>
<dbReference type="InterPro" id="IPR027417">
    <property type="entry name" value="P-loop_NTPase"/>
</dbReference>
<keyword evidence="6" id="KW-0732">Signal</keyword>
<keyword evidence="4" id="KW-0547">Nucleotide-binding</keyword>
<dbReference type="PANTHER" id="PTHR19338:SF73">
    <property type="entry name" value="DISEASE RESISTANCE PROTEIN RGA2-LIKE"/>
    <property type="match status" value="1"/>
</dbReference>
<protein>
    <recommendedName>
        <fullName evidence="7">Disease resistance N-terminal domain-containing protein</fullName>
    </recommendedName>
</protein>
<feature type="chain" id="PRO_5042294051" description="Disease resistance N-terminal domain-containing protein" evidence="6">
    <location>
        <begin position="20"/>
        <end position="227"/>
    </location>
</feature>
<accession>A0AAD5Z3M7</accession>
<evidence type="ECO:0000256" key="6">
    <source>
        <dbReference type="SAM" id="SignalP"/>
    </source>
</evidence>
<dbReference type="Pfam" id="PF18052">
    <property type="entry name" value="Rx_N"/>
    <property type="match status" value="1"/>
</dbReference>
<keyword evidence="3" id="KW-0677">Repeat</keyword>
<dbReference type="Proteomes" id="UP001210211">
    <property type="component" value="Unassembled WGS sequence"/>
</dbReference>
<evidence type="ECO:0000256" key="3">
    <source>
        <dbReference type="ARBA" id="ARBA00022737"/>
    </source>
</evidence>
<dbReference type="GO" id="GO:0000166">
    <property type="term" value="F:nucleotide binding"/>
    <property type="evidence" value="ECO:0007669"/>
    <property type="project" value="UniProtKB-KW"/>
</dbReference>
<dbReference type="Gene3D" id="3.40.50.300">
    <property type="entry name" value="P-loop containing nucleotide triphosphate hydrolases"/>
    <property type="match status" value="1"/>
</dbReference>
<keyword evidence="9" id="KW-1185">Reference proteome</keyword>
<comment type="caution">
    <text evidence="8">The sequence shown here is derived from an EMBL/GenBank/DDBJ whole genome shotgun (WGS) entry which is preliminary data.</text>
</comment>
<dbReference type="PANTHER" id="PTHR19338">
    <property type="entry name" value="TRANSLOCASE OF INNER MITOCHONDRIAL MEMBRANE 13 HOMOLOG"/>
    <property type="match status" value="1"/>
</dbReference>
<evidence type="ECO:0000256" key="4">
    <source>
        <dbReference type="ARBA" id="ARBA00022741"/>
    </source>
</evidence>
<keyword evidence="5" id="KW-0611">Plant defense</keyword>
<comment type="similarity">
    <text evidence="1">Belongs to the disease resistance NB-LRR family.</text>
</comment>
<evidence type="ECO:0000313" key="9">
    <source>
        <dbReference type="Proteomes" id="UP001210211"/>
    </source>
</evidence>
<gene>
    <name evidence="8" type="ORF">LUZ61_015439</name>
</gene>
<sequence>MAGLGAYALISSLINLVANLLPEVKNTFFAPSSSSSAQAPNARDVEADLGRLERIKATLYDAEERNIQDQSVRLWMKEIRELGCEAEYVLEEYMYEMYRAQVEARKASKKNPIKVDHNLSGVNFVQIPYDMVDRIRLIKSRFEEIENDRRALCLREEDAPRKKTMMHTPSPTSPLIEQKSVFGREDEKKKIIDLLLLEGDDFSVLPIVGKGGIGKTVVSQLSPMTRE</sequence>
<dbReference type="AlphaFoldDB" id="A0AAD5Z3M7"/>
<feature type="domain" description="Disease resistance N-terminal" evidence="7">
    <location>
        <begin position="50"/>
        <end position="107"/>
    </location>
</feature>
<dbReference type="InterPro" id="IPR041118">
    <property type="entry name" value="Rx_N"/>
</dbReference>
<evidence type="ECO:0000256" key="1">
    <source>
        <dbReference type="ARBA" id="ARBA00008894"/>
    </source>
</evidence>
<organism evidence="8 9">
    <name type="scientific">Rhynchospora tenuis</name>
    <dbReference type="NCBI Taxonomy" id="198213"/>
    <lineage>
        <taxon>Eukaryota</taxon>
        <taxon>Viridiplantae</taxon>
        <taxon>Streptophyta</taxon>
        <taxon>Embryophyta</taxon>
        <taxon>Tracheophyta</taxon>
        <taxon>Spermatophyta</taxon>
        <taxon>Magnoliopsida</taxon>
        <taxon>Liliopsida</taxon>
        <taxon>Poales</taxon>
        <taxon>Cyperaceae</taxon>
        <taxon>Cyperoideae</taxon>
        <taxon>Rhynchosporeae</taxon>
        <taxon>Rhynchospora</taxon>
    </lineage>
</organism>
<feature type="signal peptide" evidence="6">
    <location>
        <begin position="1"/>
        <end position="19"/>
    </location>
</feature>
<proteinExistence type="inferred from homology"/>
<dbReference type="EMBL" id="JAMRDG010000002">
    <property type="protein sequence ID" value="KAJ3686275.1"/>
    <property type="molecule type" value="Genomic_DNA"/>
</dbReference>
<evidence type="ECO:0000256" key="2">
    <source>
        <dbReference type="ARBA" id="ARBA00022614"/>
    </source>
</evidence>
<evidence type="ECO:0000313" key="8">
    <source>
        <dbReference type="EMBL" id="KAJ3686275.1"/>
    </source>
</evidence>
<dbReference type="GO" id="GO:0006952">
    <property type="term" value="P:defense response"/>
    <property type="evidence" value="ECO:0007669"/>
    <property type="project" value="UniProtKB-KW"/>
</dbReference>
<keyword evidence="2" id="KW-0433">Leucine-rich repeat</keyword>
<dbReference type="Gene3D" id="1.20.5.4130">
    <property type="match status" value="1"/>
</dbReference>
<name>A0AAD5Z3M7_9POAL</name>
<dbReference type="SUPFAM" id="SSF52540">
    <property type="entry name" value="P-loop containing nucleoside triphosphate hydrolases"/>
    <property type="match status" value="1"/>
</dbReference>
<reference evidence="8 9" key="1">
    <citation type="journal article" date="2022" name="Cell">
        <title>Repeat-based holocentromeres influence genome architecture and karyotype evolution.</title>
        <authorList>
            <person name="Hofstatter P.G."/>
            <person name="Thangavel G."/>
            <person name="Lux T."/>
            <person name="Neumann P."/>
            <person name="Vondrak T."/>
            <person name="Novak P."/>
            <person name="Zhang M."/>
            <person name="Costa L."/>
            <person name="Castellani M."/>
            <person name="Scott A."/>
            <person name="Toegelov H."/>
            <person name="Fuchs J."/>
            <person name="Mata-Sucre Y."/>
            <person name="Dias Y."/>
            <person name="Vanzela A.L.L."/>
            <person name="Huettel B."/>
            <person name="Almeida C.C.S."/>
            <person name="Simkova H."/>
            <person name="Souza G."/>
            <person name="Pedrosa-Harand A."/>
            <person name="Macas J."/>
            <person name="Mayer K.F.X."/>
            <person name="Houben A."/>
            <person name="Marques A."/>
        </authorList>
    </citation>
    <scope>NUCLEOTIDE SEQUENCE [LARGE SCALE GENOMIC DNA]</scope>
    <source>
        <strain evidence="8">RhyTen1mFocal</strain>
    </source>
</reference>